<comment type="caution">
    <text evidence="3">The sequence shown here is derived from an EMBL/GenBank/DDBJ whole genome shotgun (WGS) entry which is preliminary data.</text>
</comment>
<evidence type="ECO:0000313" key="4">
    <source>
        <dbReference type="Proteomes" id="UP000001861"/>
    </source>
</evidence>
<dbReference type="Proteomes" id="UP000001861">
    <property type="component" value="Unassembled WGS sequence"/>
</dbReference>
<dbReference type="Pfam" id="PF20149">
    <property type="entry name" value="DUF6532"/>
    <property type="match status" value="1"/>
</dbReference>
<dbReference type="EMBL" id="AACS02000002">
    <property type="protein sequence ID" value="EAU80828.2"/>
    <property type="molecule type" value="Genomic_DNA"/>
</dbReference>
<protein>
    <recommendedName>
        <fullName evidence="2">DUF6532 domain-containing protein</fullName>
    </recommendedName>
</protein>
<dbReference type="GeneID" id="6017762"/>
<name>A8PFM0_COPC7</name>
<feature type="compositionally biased region" description="Basic and acidic residues" evidence="1">
    <location>
        <begin position="130"/>
        <end position="142"/>
    </location>
</feature>
<feature type="compositionally biased region" description="Polar residues" evidence="1">
    <location>
        <begin position="204"/>
        <end position="216"/>
    </location>
</feature>
<feature type="compositionally biased region" description="Basic and acidic residues" evidence="1">
    <location>
        <begin position="189"/>
        <end position="198"/>
    </location>
</feature>
<dbReference type="AlphaFoldDB" id="A8PFM0"/>
<sequence>MATSGSTRRSSKRIAEPEPTVRRTRVRRSLSPKGGQSKAKSKPKATSKPSARTASAGKSSTKTSSKGPSRSGTKSGTSSTVVAGRRPAVVPQDEPPRMPAKRHKVLGTVYASSDEDESGSDREEDDEGPEDHFEGLNKETLHAEGVTIGRQSEHERAKPRASDRDRDFIEFVDGEDDSTPEAARKASKRALERQEEVPRFATPSLESNSHPASVFSSPVHPSDDEDEDDEEKTEQGSDSNSGSEGDELPIARAYPGCLLDSQYPNSTWLVPPPPGTRHPRLGEQQPEVKAVITAGIEMIVGHALFQNPFISVDLNYRSQRKLLTKEATRLGDENPNSGYHDIARRIRGDNNYGITLARMIMQRIANLRGNWKKIAIHKVQAAYNLNSANPTQVVEKVKKELKGLTLVYPRNSAGNIVRTEPFMHDCILQVVRDGLFLRSGRQSTAQKYDSLFPTASFGTGDRAIIRRMAPDAAVCFAATVVHAALDDWLNGHRVATHFNADTYEDVYKNMLEVLDTIRKARDGKVYNTLMARIFTECSKGTPSANAATVEEAIANLDIDNMPLDIVGLEAEDAGSP</sequence>
<feature type="domain" description="DUF6532" evidence="2">
    <location>
        <begin position="299"/>
        <end position="517"/>
    </location>
</feature>
<reference evidence="3 4" key="1">
    <citation type="journal article" date="2010" name="Proc. Natl. Acad. Sci. U.S.A.">
        <title>Insights into evolution of multicellular fungi from the assembled chromosomes of the mushroom Coprinopsis cinerea (Coprinus cinereus).</title>
        <authorList>
            <person name="Stajich J.E."/>
            <person name="Wilke S.K."/>
            <person name="Ahren D."/>
            <person name="Au C.H."/>
            <person name="Birren B.W."/>
            <person name="Borodovsky M."/>
            <person name="Burns C."/>
            <person name="Canback B."/>
            <person name="Casselton L.A."/>
            <person name="Cheng C.K."/>
            <person name="Deng J."/>
            <person name="Dietrich F.S."/>
            <person name="Fargo D.C."/>
            <person name="Farman M.L."/>
            <person name="Gathman A.C."/>
            <person name="Goldberg J."/>
            <person name="Guigo R."/>
            <person name="Hoegger P.J."/>
            <person name="Hooker J.B."/>
            <person name="Huggins A."/>
            <person name="James T.Y."/>
            <person name="Kamada T."/>
            <person name="Kilaru S."/>
            <person name="Kodira C."/>
            <person name="Kues U."/>
            <person name="Kupfer D."/>
            <person name="Kwan H.S."/>
            <person name="Lomsadze A."/>
            <person name="Li W."/>
            <person name="Lilly W.W."/>
            <person name="Ma L.J."/>
            <person name="Mackey A.J."/>
            <person name="Manning G."/>
            <person name="Martin F."/>
            <person name="Muraguchi H."/>
            <person name="Natvig D.O."/>
            <person name="Palmerini H."/>
            <person name="Ramesh M.A."/>
            <person name="Rehmeyer C.J."/>
            <person name="Roe B.A."/>
            <person name="Shenoy N."/>
            <person name="Stanke M."/>
            <person name="Ter-Hovhannisyan V."/>
            <person name="Tunlid A."/>
            <person name="Velagapudi R."/>
            <person name="Vision T.J."/>
            <person name="Zeng Q."/>
            <person name="Zolan M.E."/>
            <person name="Pukkila P.J."/>
        </authorList>
    </citation>
    <scope>NUCLEOTIDE SEQUENCE [LARGE SCALE GENOMIC DNA]</scope>
    <source>
        <strain evidence="4">Okayama-7 / 130 / ATCC MYA-4618 / FGSC 9003</strain>
    </source>
</reference>
<gene>
    <name evidence="3" type="ORF">CC1G_04938</name>
</gene>
<feature type="compositionally biased region" description="Acidic residues" evidence="1">
    <location>
        <begin position="113"/>
        <end position="129"/>
    </location>
</feature>
<accession>A8PFM0</accession>
<dbReference type="eggNOG" id="ENOG502SUXQ">
    <property type="taxonomic scope" value="Eukaryota"/>
</dbReference>
<dbReference type="InterPro" id="IPR045341">
    <property type="entry name" value="DUF6532"/>
</dbReference>
<dbReference type="KEGG" id="cci:CC1G_04938"/>
<dbReference type="HOGENOM" id="CLU_473272_0_0_1"/>
<feature type="compositionally biased region" description="Low complexity" evidence="1">
    <location>
        <begin position="46"/>
        <end position="80"/>
    </location>
</feature>
<keyword evidence="4" id="KW-1185">Reference proteome</keyword>
<dbReference type="InParanoid" id="A8PFM0"/>
<feature type="compositionally biased region" description="Basic and acidic residues" evidence="1">
    <location>
        <begin position="151"/>
        <end position="169"/>
    </location>
</feature>
<dbReference type="OMA" id="NQRMANI"/>
<organism evidence="3 4">
    <name type="scientific">Coprinopsis cinerea (strain Okayama-7 / 130 / ATCC MYA-4618 / FGSC 9003)</name>
    <name type="common">Inky cap fungus</name>
    <name type="synonym">Hormographiella aspergillata</name>
    <dbReference type="NCBI Taxonomy" id="240176"/>
    <lineage>
        <taxon>Eukaryota</taxon>
        <taxon>Fungi</taxon>
        <taxon>Dikarya</taxon>
        <taxon>Basidiomycota</taxon>
        <taxon>Agaricomycotina</taxon>
        <taxon>Agaricomycetes</taxon>
        <taxon>Agaricomycetidae</taxon>
        <taxon>Agaricales</taxon>
        <taxon>Agaricineae</taxon>
        <taxon>Psathyrellaceae</taxon>
        <taxon>Coprinopsis</taxon>
    </lineage>
</organism>
<evidence type="ECO:0000259" key="2">
    <source>
        <dbReference type="Pfam" id="PF20149"/>
    </source>
</evidence>
<dbReference type="VEuPathDB" id="FungiDB:CC1G_04938"/>
<dbReference type="OrthoDB" id="3225557at2759"/>
<evidence type="ECO:0000256" key="1">
    <source>
        <dbReference type="SAM" id="MobiDB-lite"/>
    </source>
</evidence>
<feature type="compositionally biased region" description="Acidic residues" evidence="1">
    <location>
        <begin position="223"/>
        <end position="232"/>
    </location>
</feature>
<dbReference type="RefSeq" id="XP_001841094.2">
    <property type="nucleotide sequence ID" value="XM_001841042.2"/>
</dbReference>
<feature type="compositionally biased region" description="Acidic residues" evidence="1">
    <location>
        <begin position="170"/>
        <end position="179"/>
    </location>
</feature>
<proteinExistence type="predicted"/>
<evidence type="ECO:0000313" key="3">
    <source>
        <dbReference type="EMBL" id="EAU80828.2"/>
    </source>
</evidence>
<feature type="region of interest" description="Disordered" evidence="1">
    <location>
        <begin position="1"/>
        <end position="249"/>
    </location>
</feature>